<name>A0A382WU85_9ZZZZ</name>
<sequence length="37" mass="3767">MGTDGPRDPKAADVASSILRELGVNGSEKDGVEKPGL</sequence>
<gene>
    <name evidence="1" type="ORF">METZ01_LOCUS415107</name>
</gene>
<proteinExistence type="predicted"/>
<reference evidence="1" key="1">
    <citation type="submission" date="2018-05" db="EMBL/GenBank/DDBJ databases">
        <authorList>
            <person name="Lanie J.A."/>
            <person name="Ng W.-L."/>
            <person name="Kazmierczak K.M."/>
            <person name="Andrzejewski T.M."/>
            <person name="Davidsen T.M."/>
            <person name="Wayne K.J."/>
            <person name="Tettelin H."/>
            <person name="Glass J.I."/>
            <person name="Rusch D."/>
            <person name="Podicherti R."/>
            <person name="Tsui H.-C.T."/>
            <person name="Winkler M.E."/>
        </authorList>
    </citation>
    <scope>NUCLEOTIDE SEQUENCE</scope>
</reference>
<dbReference type="EMBL" id="UINC01162478">
    <property type="protein sequence ID" value="SVD62253.1"/>
    <property type="molecule type" value="Genomic_DNA"/>
</dbReference>
<dbReference type="AlphaFoldDB" id="A0A382WU85"/>
<organism evidence="1">
    <name type="scientific">marine metagenome</name>
    <dbReference type="NCBI Taxonomy" id="408172"/>
    <lineage>
        <taxon>unclassified sequences</taxon>
        <taxon>metagenomes</taxon>
        <taxon>ecological metagenomes</taxon>
    </lineage>
</organism>
<evidence type="ECO:0000313" key="1">
    <source>
        <dbReference type="EMBL" id="SVD62253.1"/>
    </source>
</evidence>
<accession>A0A382WU85</accession>
<protein>
    <submittedName>
        <fullName evidence="1">Uncharacterized protein</fullName>
    </submittedName>
</protein>
<feature type="non-terminal residue" evidence="1">
    <location>
        <position position="37"/>
    </location>
</feature>